<evidence type="ECO:0000256" key="4">
    <source>
        <dbReference type="ARBA" id="ARBA00013282"/>
    </source>
</evidence>
<comment type="function">
    <text evidence="1">This protein may play a role in the biosynthesis of the prosthetic group of nitrogenase (FeMo cofactor).</text>
</comment>
<protein>
    <recommendedName>
        <fullName evidence="4">Nitrogenase iron-molybdenum cofactor biosynthesis protein NifN</fullName>
    </recommendedName>
</protein>
<keyword evidence="10" id="KW-1185">Reference proteome</keyword>
<dbReference type="Gene3D" id="3.40.50.1980">
    <property type="entry name" value="Nitrogenase molybdenum iron protein domain"/>
    <property type="match status" value="3"/>
</dbReference>
<sequence length="466" mass="49814">MALIVSHGHSVTSNPLKLSAPLGASMAFMGMDGTMPLLHGSQGCTAFALVMLVRHFREAIPLQTTAMNEVSTILGGMDQVEAALLNIAKRTKPKIIGLISTALTETRGEDMKGDLKLILARNPELADVKVIPVSAPDFAGSLETGWGKAVAAIIDALAEPASARAQECNRVNILPGVHLTPGDIEHLVELVEEFGLKANVLPDLSGSVDGHVPDHFIPTTLGGATVEQAKNLGRAKLTIAIGEHMRISAETLHDKTGVPYVVFDRLTGLEATDRLMVCLSTAAGKPVPAKIRRARSQLIDAMLDGHFYFGGRKFTIAGEPDFLWTWGKLINDMGGELVAAITSVHAAHLSQLPCQQVIIGDFQDMEDQILEAGGADLVISNTNARQSCQALGIPHFRAGFPVYDRLGGAHRVTVGYRGTRDLIFQLANVLIEHPGHDHGPIHHPQGHYPQGHQTTEHDHVAAPAIG</sequence>
<evidence type="ECO:0000256" key="6">
    <source>
        <dbReference type="RuleBase" id="RU004021"/>
    </source>
</evidence>
<gene>
    <name evidence="9" type="primary">nifN</name>
    <name evidence="9" type="ORF">KEC16_16530</name>
</gene>
<accession>A0ABS5IGM1</accession>
<dbReference type="SUPFAM" id="SSF53807">
    <property type="entry name" value="Helical backbone' metal receptor"/>
    <property type="match status" value="1"/>
</dbReference>
<evidence type="ECO:0000256" key="2">
    <source>
        <dbReference type="ARBA" id="ARBA00005155"/>
    </source>
</evidence>
<dbReference type="PROSITE" id="PS00699">
    <property type="entry name" value="NITROGENASE_1_1"/>
    <property type="match status" value="1"/>
</dbReference>
<dbReference type="PANTHER" id="PTHR33712:SF7">
    <property type="entry name" value="LIGHT-INDEPENDENT PROTOCHLOROPHYLLIDE REDUCTASE SUBUNIT B"/>
    <property type="match status" value="1"/>
</dbReference>
<proteinExistence type="inferred from homology"/>
<dbReference type="NCBIfam" id="TIGR01285">
    <property type="entry name" value="nifN"/>
    <property type="match status" value="1"/>
</dbReference>
<evidence type="ECO:0000259" key="8">
    <source>
        <dbReference type="Pfam" id="PF00148"/>
    </source>
</evidence>
<dbReference type="InterPro" id="IPR000510">
    <property type="entry name" value="Nase/OxRdtase_comp1"/>
</dbReference>
<dbReference type="EMBL" id="JAGTUF010000021">
    <property type="protein sequence ID" value="MBR9973332.1"/>
    <property type="molecule type" value="Genomic_DNA"/>
</dbReference>
<dbReference type="Pfam" id="PF00148">
    <property type="entry name" value="Oxidored_nitro"/>
    <property type="match status" value="1"/>
</dbReference>
<dbReference type="InterPro" id="IPR000318">
    <property type="entry name" value="Nase_comp1_CS"/>
</dbReference>
<comment type="pathway">
    <text evidence="2">Cofactor biosynthesis; Fe-Mo cofactor biosynthesis.</text>
</comment>
<evidence type="ECO:0000313" key="10">
    <source>
        <dbReference type="Proteomes" id="UP000680714"/>
    </source>
</evidence>
<dbReference type="InterPro" id="IPR050152">
    <property type="entry name" value="ChlB/BchB/BchZ"/>
</dbReference>
<evidence type="ECO:0000256" key="7">
    <source>
        <dbReference type="SAM" id="MobiDB-lite"/>
    </source>
</evidence>
<dbReference type="RefSeq" id="WP_211550962.1">
    <property type="nucleotide sequence ID" value="NZ_JAGTUF010000021.1"/>
</dbReference>
<evidence type="ECO:0000256" key="1">
    <source>
        <dbReference type="ARBA" id="ARBA00003171"/>
    </source>
</evidence>
<dbReference type="Proteomes" id="UP000680714">
    <property type="component" value="Unassembled WGS sequence"/>
</dbReference>
<comment type="caution">
    <text evidence="9">The sequence shown here is derived from an EMBL/GenBank/DDBJ whole genome shotgun (WGS) entry which is preliminary data.</text>
</comment>
<dbReference type="CDD" id="cd01966">
    <property type="entry name" value="Nitrogenase_NifN_1"/>
    <property type="match status" value="1"/>
</dbReference>
<dbReference type="Gene3D" id="6.10.250.1090">
    <property type="match status" value="1"/>
</dbReference>
<organism evidence="9 10">
    <name type="scientific">Magnetospirillum sulfuroxidans</name>
    <dbReference type="NCBI Taxonomy" id="611300"/>
    <lineage>
        <taxon>Bacteria</taxon>
        <taxon>Pseudomonadati</taxon>
        <taxon>Pseudomonadota</taxon>
        <taxon>Alphaproteobacteria</taxon>
        <taxon>Rhodospirillales</taxon>
        <taxon>Rhodospirillaceae</taxon>
        <taxon>Magnetospirillum</taxon>
    </lineage>
</organism>
<name>A0ABS5IGM1_9PROT</name>
<dbReference type="PANTHER" id="PTHR33712">
    <property type="entry name" value="LIGHT-INDEPENDENT PROTOCHLOROPHYLLIDE REDUCTASE SUBUNIT B"/>
    <property type="match status" value="1"/>
</dbReference>
<dbReference type="InterPro" id="IPR005975">
    <property type="entry name" value="Nase_Mo-Fe_CF"/>
</dbReference>
<reference evidence="9 10" key="1">
    <citation type="submission" date="2021-04" db="EMBL/GenBank/DDBJ databases">
        <title>Magnetospirillum sulfuroxidans sp. nov., a facultative chemolithoautotrophic sulfur-oxidizing alphaproteobacterium isolated from freshwater sediment and proposals for Paramagetospirillum gen. nov., and Magnetospirillaceae fam. nov.</title>
        <authorList>
            <person name="Koziaeva V."/>
            <person name="Geelhoed J.S."/>
            <person name="Sorokin D.Y."/>
            <person name="Grouzdev D.S."/>
        </authorList>
    </citation>
    <scope>NUCLEOTIDE SEQUENCE [LARGE SCALE GENOMIC DNA]</scope>
    <source>
        <strain evidence="9 10">J10</strain>
    </source>
</reference>
<comment type="similarity">
    <text evidence="3 6">Belongs to the NifD/NifK/NifE/NifN family.</text>
</comment>
<feature type="compositionally biased region" description="Low complexity" evidence="7">
    <location>
        <begin position="442"/>
        <end position="453"/>
    </location>
</feature>
<evidence type="ECO:0000256" key="3">
    <source>
        <dbReference type="ARBA" id="ARBA00011002"/>
    </source>
</evidence>
<evidence type="ECO:0000256" key="5">
    <source>
        <dbReference type="ARBA" id="ARBA00023231"/>
    </source>
</evidence>
<keyword evidence="5 6" id="KW-0535">Nitrogen fixation</keyword>
<evidence type="ECO:0000313" key="9">
    <source>
        <dbReference type="EMBL" id="MBR9973332.1"/>
    </source>
</evidence>
<feature type="region of interest" description="Disordered" evidence="7">
    <location>
        <begin position="441"/>
        <end position="466"/>
    </location>
</feature>
<feature type="domain" description="Nitrogenase/oxidoreductase component 1" evidence="8">
    <location>
        <begin position="19"/>
        <end position="430"/>
    </location>
</feature>